<dbReference type="Gene3D" id="3.10.580.10">
    <property type="entry name" value="CBS-domain"/>
    <property type="match status" value="1"/>
</dbReference>
<keyword evidence="1" id="KW-0129">CBS domain</keyword>
<dbReference type="HOGENOM" id="CLU_099771_0_0_11"/>
<accession>S2VL90</accession>
<gene>
    <name evidence="3" type="ORF">HMPREF9237_00560</name>
</gene>
<keyword evidence="4" id="KW-1185">Reference proteome</keyword>
<dbReference type="InterPro" id="IPR046342">
    <property type="entry name" value="CBS_dom_sf"/>
</dbReference>
<dbReference type="EMBL" id="AGWM01000005">
    <property type="protein sequence ID" value="EPD27571.1"/>
    <property type="molecule type" value="Genomic_DNA"/>
</dbReference>
<dbReference type="CDD" id="cd02205">
    <property type="entry name" value="CBS_pair_SF"/>
    <property type="match status" value="1"/>
</dbReference>
<dbReference type="PATRIC" id="fig|883067.3.peg.565"/>
<dbReference type="OrthoDB" id="4417510at2"/>
<dbReference type="RefSeq" id="WP_016442198.1">
    <property type="nucleotide sequence ID" value="NZ_KE150262.1"/>
</dbReference>
<dbReference type="AlphaFoldDB" id="S2VL90"/>
<sequence length="251" mass="26846">MHDDATSSTANSLTQRFLSAVEDLRAELDHATGLDSRGFGDAWAKAYAKRVPAVVRNHDLGEVLRNLRNTIAHNNYKNGQPIATPRADLVEAAERLLFQVRNEPQIQNFMVHDVATVSPADTFATVATILHAHGYAQLPVVDKSTESTDATITGLLTTNMVARWVAGMVAAGKESQLAEVPAGEILAHSGAHDAPLYAKPSDRAMAVCTALTDRGHPAVLITRTGDATGVLIGLVARADVGRIFREIAIAR</sequence>
<evidence type="ECO:0000259" key="2">
    <source>
        <dbReference type="PROSITE" id="PS51371"/>
    </source>
</evidence>
<organism evidence="3 4">
    <name type="scientific">Actinotignum schaalii FB123-CNA-2</name>
    <dbReference type="NCBI Taxonomy" id="883067"/>
    <lineage>
        <taxon>Bacteria</taxon>
        <taxon>Bacillati</taxon>
        <taxon>Actinomycetota</taxon>
        <taxon>Actinomycetes</taxon>
        <taxon>Actinomycetales</taxon>
        <taxon>Actinomycetaceae</taxon>
        <taxon>Actinotignum</taxon>
    </lineage>
</organism>
<dbReference type="Proteomes" id="UP000014393">
    <property type="component" value="Unassembled WGS sequence"/>
</dbReference>
<dbReference type="PROSITE" id="PS51371">
    <property type="entry name" value="CBS"/>
    <property type="match status" value="1"/>
</dbReference>
<dbReference type="SMART" id="SM00116">
    <property type="entry name" value="CBS"/>
    <property type="match status" value="2"/>
</dbReference>
<dbReference type="SUPFAM" id="SSF54631">
    <property type="entry name" value="CBS-domain pair"/>
    <property type="match status" value="1"/>
</dbReference>
<dbReference type="InterPro" id="IPR000644">
    <property type="entry name" value="CBS_dom"/>
</dbReference>
<feature type="domain" description="CBS" evidence="2">
    <location>
        <begin position="110"/>
        <end position="175"/>
    </location>
</feature>
<dbReference type="eggNOG" id="COG0517">
    <property type="taxonomic scope" value="Bacteria"/>
</dbReference>
<name>S2VL90_9ACTO</name>
<dbReference type="Pfam" id="PF00571">
    <property type="entry name" value="CBS"/>
    <property type="match status" value="1"/>
</dbReference>
<reference evidence="3 4" key="1">
    <citation type="submission" date="2013-05" db="EMBL/GenBank/DDBJ databases">
        <title>The Genome Sequence of Actinobaculum schaalii FB123-CNA2.</title>
        <authorList>
            <consortium name="The Broad Institute Genomics Platform"/>
            <person name="Earl A."/>
            <person name="Ward D."/>
            <person name="Feldgarden M."/>
            <person name="Gevers D."/>
            <person name="Saerens B."/>
            <person name="Vaneechoutte M."/>
            <person name="Walker B."/>
            <person name="Young S."/>
            <person name="Zeng Q."/>
            <person name="Gargeya S."/>
            <person name="Fitzgerald M."/>
            <person name="Haas B."/>
            <person name="Abouelleil A."/>
            <person name="Allen A.W."/>
            <person name="Alvarado L."/>
            <person name="Arachchi H.M."/>
            <person name="Berlin A.M."/>
            <person name="Chapman S.B."/>
            <person name="Gainer-Dewar J."/>
            <person name="Goldberg J."/>
            <person name="Griggs A."/>
            <person name="Gujja S."/>
            <person name="Hansen M."/>
            <person name="Howarth C."/>
            <person name="Imamovic A."/>
            <person name="Ireland A."/>
            <person name="Larimer J."/>
            <person name="McCowan C."/>
            <person name="Murphy C."/>
            <person name="Pearson M."/>
            <person name="Poon T.W."/>
            <person name="Priest M."/>
            <person name="Roberts A."/>
            <person name="Saif S."/>
            <person name="Shea T."/>
            <person name="Sisk P."/>
            <person name="Sykes S."/>
            <person name="Wortman J."/>
            <person name="Nusbaum C."/>
            <person name="Birren B."/>
        </authorList>
    </citation>
    <scope>NUCLEOTIDE SEQUENCE [LARGE SCALE GENOMIC DNA]</scope>
    <source>
        <strain evidence="3 4">FB123-CNA-2</strain>
    </source>
</reference>
<comment type="caution">
    <text evidence="3">The sequence shown here is derived from an EMBL/GenBank/DDBJ whole genome shotgun (WGS) entry which is preliminary data.</text>
</comment>
<evidence type="ECO:0000256" key="1">
    <source>
        <dbReference type="PROSITE-ProRule" id="PRU00703"/>
    </source>
</evidence>
<proteinExistence type="predicted"/>
<protein>
    <recommendedName>
        <fullName evidence="2">CBS domain-containing protein</fullName>
    </recommendedName>
</protein>
<evidence type="ECO:0000313" key="4">
    <source>
        <dbReference type="Proteomes" id="UP000014393"/>
    </source>
</evidence>
<evidence type="ECO:0000313" key="3">
    <source>
        <dbReference type="EMBL" id="EPD27571.1"/>
    </source>
</evidence>